<keyword evidence="3" id="KW-0249">Electron transport</keyword>
<feature type="compositionally biased region" description="Polar residues" evidence="5">
    <location>
        <begin position="1174"/>
        <end position="1186"/>
    </location>
</feature>
<dbReference type="CDD" id="cd04233">
    <property type="entry name" value="Auracyanin"/>
    <property type="match status" value="1"/>
</dbReference>
<dbReference type="Pfam" id="PF00127">
    <property type="entry name" value="Copper-bind"/>
    <property type="match status" value="1"/>
</dbReference>
<evidence type="ECO:0000259" key="9">
    <source>
        <dbReference type="Pfam" id="PF23500"/>
    </source>
</evidence>
<dbReference type="InterPro" id="IPR000923">
    <property type="entry name" value="BlueCu_1"/>
</dbReference>
<evidence type="ECO:0000256" key="4">
    <source>
        <dbReference type="ARBA" id="ARBA00023008"/>
    </source>
</evidence>
<dbReference type="PANTHER" id="PTHR33546:SF1">
    <property type="entry name" value="LARGE, MULTIFUNCTIONAL SECRETED PROTEIN"/>
    <property type="match status" value="1"/>
</dbReference>
<dbReference type="InterPro" id="IPR011042">
    <property type="entry name" value="6-blade_b-propeller_TolB-like"/>
</dbReference>
<dbReference type="SUPFAM" id="SSF52266">
    <property type="entry name" value="SGNH hydrolase"/>
    <property type="match status" value="1"/>
</dbReference>
<keyword evidence="2" id="KW-0479">Metal-binding</keyword>
<dbReference type="GO" id="GO:0005507">
    <property type="term" value="F:copper ion binding"/>
    <property type="evidence" value="ECO:0007669"/>
    <property type="project" value="InterPro"/>
</dbReference>
<comment type="caution">
    <text evidence="10">The sequence shown here is derived from an EMBL/GenBank/DDBJ whole genome shotgun (WGS) entry which is preliminary data.</text>
</comment>
<accession>A0AAE2VBI5</accession>
<dbReference type="SUPFAM" id="SSF49503">
    <property type="entry name" value="Cupredoxins"/>
    <property type="match status" value="1"/>
</dbReference>
<evidence type="ECO:0000256" key="5">
    <source>
        <dbReference type="SAM" id="MobiDB-lite"/>
    </source>
</evidence>
<keyword evidence="6" id="KW-0732">Signal</keyword>
<feature type="domain" description="DUF7133" evidence="9">
    <location>
        <begin position="541"/>
        <end position="669"/>
    </location>
</feature>
<dbReference type="InterPro" id="IPR011989">
    <property type="entry name" value="ARM-like"/>
</dbReference>
<dbReference type="Proteomes" id="UP000634206">
    <property type="component" value="Unassembled WGS sequence"/>
</dbReference>
<evidence type="ECO:0000313" key="10">
    <source>
        <dbReference type="EMBL" id="MBK1853811.1"/>
    </source>
</evidence>
<dbReference type="Gene3D" id="1.25.10.10">
    <property type="entry name" value="Leucine-rich Repeat Variant"/>
    <property type="match status" value="1"/>
</dbReference>
<feature type="chain" id="PRO_5042201198" evidence="6">
    <location>
        <begin position="26"/>
        <end position="1320"/>
    </location>
</feature>
<name>A0AAE2VBI5_9BACT</name>
<evidence type="ECO:0000259" key="8">
    <source>
        <dbReference type="Pfam" id="PF13472"/>
    </source>
</evidence>
<evidence type="ECO:0000256" key="3">
    <source>
        <dbReference type="ARBA" id="ARBA00022982"/>
    </source>
</evidence>
<keyword evidence="1" id="KW-0813">Transport</keyword>
<evidence type="ECO:0000256" key="2">
    <source>
        <dbReference type="ARBA" id="ARBA00022723"/>
    </source>
</evidence>
<proteinExistence type="predicted"/>
<protein>
    <submittedName>
        <fullName evidence="10">Uncharacterized protein</fullName>
    </submittedName>
</protein>
<dbReference type="SUPFAM" id="SSF48371">
    <property type="entry name" value="ARM repeat"/>
    <property type="match status" value="1"/>
</dbReference>
<feature type="signal peptide" evidence="6">
    <location>
        <begin position="1"/>
        <end position="25"/>
    </location>
</feature>
<dbReference type="InterPro" id="IPR013830">
    <property type="entry name" value="SGNH_hydro"/>
</dbReference>
<dbReference type="PANTHER" id="PTHR33546">
    <property type="entry name" value="LARGE, MULTIFUNCTIONAL SECRETED PROTEIN-RELATED"/>
    <property type="match status" value="1"/>
</dbReference>
<reference evidence="10" key="1">
    <citation type="submission" date="2021-01" db="EMBL/GenBank/DDBJ databases">
        <title>Modified the classification status of verrucomicrobia.</title>
        <authorList>
            <person name="Feng X."/>
        </authorList>
    </citation>
    <scope>NUCLEOTIDE SEQUENCE</scope>
    <source>
        <strain evidence="10">5K15</strain>
    </source>
</reference>
<feature type="domain" description="Blue (type 1) copper" evidence="7">
    <location>
        <begin position="1008"/>
        <end position="1119"/>
    </location>
</feature>
<dbReference type="GO" id="GO:0009055">
    <property type="term" value="F:electron transfer activity"/>
    <property type="evidence" value="ECO:0007669"/>
    <property type="project" value="InterPro"/>
</dbReference>
<feature type="domain" description="DUF7133" evidence="9">
    <location>
        <begin position="322"/>
        <end position="528"/>
    </location>
</feature>
<dbReference type="CDD" id="cd01834">
    <property type="entry name" value="SGNH_hydrolase_like_2"/>
    <property type="match status" value="1"/>
</dbReference>
<dbReference type="Pfam" id="PF13472">
    <property type="entry name" value="Lipase_GDSL_2"/>
    <property type="match status" value="1"/>
</dbReference>
<dbReference type="PROSITE" id="PS00196">
    <property type="entry name" value="COPPER_BLUE"/>
    <property type="match status" value="1"/>
</dbReference>
<dbReference type="Gene3D" id="2.120.10.30">
    <property type="entry name" value="TolB, C-terminal domain"/>
    <property type="match status" value="1"/>
</dbReference>
<gene>
    <name evidence="10" type="ORF">JIN83_02470</name>
</gene>
<organism evidence="10 11">
    <name type="scientific">Oceaniferula flava</name>
    <dbReference type="NCBI Taxonomy" id="2800421"/>
    <lineage>
        <taxon>Bacteria</taxon>
        <taxon>Pseudomonadati</taxon>
        <taxon>Verrucomicrobiota</taxon>
        <taxon>Verrucomicrobiia</taxon>
        <taxon>Verrucomicrobiales</taxon>
        <taxon>Verrucomicrobiaceae</taxon>
        <taxon>Oceaniferula</taxon>
    </lineage>
</organism>
<dbReference type="RefSeq" id="WP_309488410.1">
    <property type="nucleotide sequence ID" value="NZ_JAENIG010000001.1"/>
</dbReference>
<dbReference type="Gene3D" id="2.60.40.420">
    <property type="entry name" value="Cupredoxins - blue copper proteins"/>
    <property type="match status" value="1"/>
</dbReference>
<keyword evidence="11" id="KW-1185">Reference proteome</keyword>
<feature type="region of interest" description="Disordered" evidence="5">
    <location>
        <begin position="1164"/>
        <end position="1186"/>
    </location>
</feature>
<evidence type="ECO:0000259" key="7">
    <source>
        <dbReference type="Pfam" id="PF00127"/>
    </source>
</evidence>
<keyword evidence="4" id="KW-0186">Copper</keyword>
<evidence type="ECO:0000256" key="1">
    <source>
        <dbReference type="ARBA" id="ARBA00022448"/>
    </source>
</evidence>
<dbReference type="InterPro" id="IPR011041">
    <property type="entry name" value="Quinoprot_gluc/sorb_DH_b-prop"/>
</dbReference>
<dbReference type="Gene3D" id="3.40.50.1110">
    <property type="entry name" value="SGNH hydrolase"/>
    <property type="match status" value="1"/>
</dbReference>
<dbReference type="InterPro" id="IPR008972">
    <property type="entry name" value="Cupredoxin"/>
</dbReference>
<evidence type="ECO:0000313" key="11">
    <source>
        <dbReference type="Proteomes" id="UP000634206"/>
    </source>
</evidence>
<dbReference type="GO" id="GO:0016788">
    <property type="term" value="F:hydrolase activity, acting on ester bonds"/>
    <property type="evidence" value="ECO:0007669"/>
    <property type="project" value="UniProtKB-ARBA"/>
</dbReference>
<feature type="domain" description="SGNH hydrolase-type esterase" evidence="8">
    <location>
        <begin position="63"/>
        <end position="208"/>
    </location>
</feature>
<dbReference type="EMBL" id="JAENIG010000001">
    <property type="protein sequence ID" value="MBK1853811.1"/>
    <property type="molecule type" value="Genomic_DNA"/>
</dbReference>
<evidence type="ECO:0000256" key="6">
    <source>
        <dbReference type="SAM" id="SignalP"/>
    </source>
</evidence>
<dbReference type="SUPFAM" id="SSF50952">
    <property type="entry name" value="Soluble quinoprotein glucose dehydrogenase"/>
    <property type="match status" value="1"/>
</dbReference>
<dbReference type="InterPro" id="IPR055557">
    <property type="entry name" value="DUF7133"/>
</dbReference>
<dbReference type="InterPro" id="IPR013428">
    <property type="entry name" value="Membrane-bound_put_N"/>
</dbReference>
<dbReference type="NCBIfam" id="TIGR02604">
    <property type="entry name" value="Piru_Ver_Nterm"/>
    <property type="match status" value="1"/>
</dbReference>
<dbReference type="InterPro" id="IPR028871">
    <property type="entry name" value="BlueCu_1_BS"/>
</dbReference>
<sequence>MNTIRFSFLAIVSLWALLLSPQLSAAEKSDYTILFYGNSMVERLLEHGELEARLQIARPKAKLKVRSFAWTGDEVGNRLRLEGYAKHMKNLIAAWPADKLVLGYGFYESFAGKKGLAEFEDQYRIHLTQLSQVHPGAKIVMLSPIASEDAPAERNAQIELYANAIKKLAAEVNAEYIDLFTPTRDAYAASEAKLTTRGIHLNEAGNRLVAKIIAEALVGAVKVNPKHLHEVALAATAKHERVAEIVRPKNAVVYFGVRARPQEYADEMPRYHKMIELTDAVVHQLAANPGKKFSEMEKPSLPPMPKGKSKKAKNGYGIIKSVTEAEAEFKVADDYEVNLFASEEQFPELRNPVQISFDARGRLWVVTMPSFPHTVPGLTPPDKILILEDTDHDGKADKCTTYMEGLDALDGVAFHREGVIISEQPRLWMTRDTDGDGKADVQHELLRGIDVTDSHHGGMIQSDPSGDIIFSDGVFHRSQLETPFGVHRGIDATTYRLDVASGKINTEYQHTTPNPWNVDFDRYGDMFQMYGDGIFYDSTVLPWTPLGAYHPFRYGSIGQFGKGSGIAVVSSPNFPEIYQQGMVSASLLGKYAVTLTQFDYSEGMIKRDKTEVILSSPNAAFRPADLEFGMDGALYVSDFCSPIIGHAQHPMRDPGWDHDYGRIWRVVHKGKPLVKEVPNIEGASPDELCELLVSPQDLVRKHARIELRKHGAEGIAAVDRWIGKMDRNSPNFDQAALETLFVCGGLNEARPELLKALLNSKSYHFRGAAVNQIRLLAEHLDNVGQLLGKMAKDEHPRVLIQVIGAISHLQKTHPELTQILDSIESDNKHVVNTLKALEYGTEPIKGRSVPVLEVDPQSELTHWFRYAPGGKGQPVLHTSKKPSGGGVNLYRTFIESEKEQSAIIGINHKALDIFVNGSLVFSQNSLWSGDQQVQVDLQAGVNVIEIELQKGRRSTKRLPAVYLYDPVGRALGGVKYVSSTQELKRLTAAHDKMLKARGTVLRVTAAPGLQFAPKTLRVEPGSKVRLIFENPDNMEHNWLLLAPGSVAEIGALADQMAAESGAVEKHYIPESNKILVHSKLLGPGSKQELVFTAPEQAGEYPYICTFPGHWRVMQGVLTVAKADAPEAKPANNQGKVKKGKAPVRNIGNGVIYESSAKANGFQKLVPPSQPRGKVTSSTKTNNQPLSVLTDGKLTAGFGPIFANKVTDGAYKMDLGKSESVTAITSWANNHKGVRGAQKISIYGSNHSSDPGWDLSDQKRFTPLASLSSQGEKVEAFTALSLRDAKGKPLGQFRWIVWQVHPISRSGENTAFQELAVQTAK</sequence>
<dbReference type="Pfam" id="PF23500">
    <property type="entry name" value="DUF7133"/>
    <property type="match status" value="2"/>
</dbReference>
<dbReference type="InterPro" id="IPR016024">
    <property type="entry name" value="ARM-type_fold"/>
</dbReference>
<dbReference type="InterPro" id="IPR036514">
    <property type="entry name" value="SGNH_hydro_sf"/>
</dbReference>